<comment type="caution">
    <text evidence="1">The sequence shown here is derived from an EMBL/GenBank/DDBJ whole genome shotgun (WGS) entry which is preliminary data.</text>
</comment>
<reference evidence="1 2" key="1">
    <citation type="journal article" date="2019" name="Genome Biol. Evol.">
        <title>Insights into the evolution of the New World diploid cottons (Gossypium, subgenus Houzingenia) based on genome sequencing.</title>
        <authorList>
            <person name="Grover C.E."/>
            <person name="Arick M.A. 2nd"/>
            <person name="Thrash A."/>
            <person name="Conover J.L."/>
            <person name="Sanders W.S."/>
            <person name="Peterson D.G."/>
            <person name="Frelichowski J.E."/>
            <person name="Scheffler J.A."/>
            <person name="Scheffler B.E."/>
            <person name="Wendel J.F."/>
        </authorList>
    </citation>
    <scope>NUCLEOTIDE SEQUENCE [LARGE SCALE GENOMIC DNA]</scope>
    <source>
        <strain evidence="1">1</strain>
        <tissue evidence="1">Leaf</tissue>
    </source>
</reference>
<sequence>MVKLAQHRTYGLCLYDASPIGESV</sequence>
<evidence type="ECO:0000313" key="1">
    <source>
        <dbReference type="EMBL" id="MBA0850833.1"/>
    </source>
</evidence>
<protein>
    <submittedName>
        <fullName evidence="1">Uncharacterized protein</fullName>
    </submittedName>
</protein>
<proteinExistence type="predicted"/>
<name>A0A7J9KWK2_GOSSC</name>
<evidence type="ECO:0000313" key="2">
    <source>
        <dbReference type="Proteomes" id="UP000593576"/>
    </source>
</evidence>
<dbReference type="Proteomes" id="UP000593576">
    <property type="component" value="Unassembled WGS sequence"/>
</dbReference>
<accession>A0A7J9KWK2</accession>
<dbReference type="EMBL" id="JABFAF010000003">
    <property type="protein sequence ID" value="MBA0850833.1"/>
    <property type="molecule type" value="Genomic_DNA"/>
</dbReference>
<organism evidence="1 2">
    <name type="scientific">Gossypium schwendimanii</name>
    <name type="common">Cotton</name>
    <dbReference type="NCBI Taxonomy" id="34291"/>
    <lineage>
        <taxon>Eukaryota</taxon>
        <taxon>Viridiplantae</taxon>
        <taxon>Streptophyta</taxon>
        <taxon>Embryophyta</taxon>
        <taxon>Tracheophyta</taxon>
        <taxon>Spermatophyta</taxon>
        <taxon>Magnoliopsida</taxon>
        <taxon>eudicotyledons</taxon>
        <taxon>Gunneridae</taxon>
        <taxon>Pentapetalae</taxon>
        <taxon>rosids</taxon>
        <taxon>malvids</taxon>
        <taxon>Malvales</taxon>
        <taxon>Malvaceae</taxon>
        <taxon>Malvoideae</taxon>
        <taxon>Gossypium</taxon>
    </lineage>
</organism>
<keyword evidence="2" id="KW-1185">Reference proteome</keyword>
<gene>
    <name evidence="1" type="ORF">Goshw_007755</name>
</gene>
<dbReference type="AlphaFoldDB" id="A0A7J9KWK2"/>